<dbReference type="Proteomes" id="UP000092321">
    <property type="component" value="Unassembled WGS sequence"/>
</dbReference>
<dbReference type="InterPro" id="IPR001936">
    <property type="entry name" value="RasGAP_dom"/>
</dbReference>
<evidence type="ECO:0000259" key="2">
    <source>
        <dbReference type="PROSITE" id="PS50018"/>
    </source>
</evidence>
<feature type="domain" description="Ras-GAP" evidence="2">
    <location>
        <begin position="568"/>
        <end position="772"/>
    </location>
</feature>
<gene>
    <name evidence="3" type="ORF">HANVADRAFT_4099</name>
</gene>
<dbReference type="PROSITE" id="PS50096">
    <property type="entry name" value="IQ"/>
    <property type="match status" value="3"/>
</dbReference>
<accession>A0A1B7T8Q1</accession>
<dbReference type="Gene3D" id="1.10.506.10">
    <property type="entry name" value="GTPase Activation - p120gap, domain 1"/>
    <property type="match status" value="1"/>
</dbReference>
<proteinExistence type="predicted"/>
<organism evidence="3 4">
    <name type="scientific">Hanseniaspora valbyensis NRRL Y-1626</name>
    <dbReference type="NCBI Taxonomy" id="766949"/>
    <lineage>
        <taxon>Eukaryota</taxon>
        <taxon>Fungi</taxon>
        <taxon>Dikarya</taxon>
        <taxon>Ascomycota</taxon>
        <taxon>Saccharomycotina</taxon>
        <taxon>Saccharomycetes</taxon>
        <taxon>Saccharomycodales</taxon>
        <taxon>Saccharomycodaceae</taxon>
        <taxon>Hanseniaspora</taxon>
    </lineage>
</organism>
<dbReference type="GO" id="GO:0005096">
    <property type="term" value="F:GTPase activator activity"/>
    <property type="evidence" value="ECO:0007669"/>
    <property type="project" value="TreeGrafter"/>
</dbReference>
<feature type="coiled-coil region" evidence="1">
    <location>
        <begin position="438"/>
        <end position="479"/>
    </location>
</feature>
<dbReference type="SUPFAM" id="SSF48350">
    <property type="entry name" value="GTPase activation domain, GAP"/>
    <property type="match status" value="1"/>
</dbReference>
<dbReference type="InterPro" id="IPR000593">
    <property type="entry name" value="RasGAP_C"/>
</dbReference>
<dbReference type="EMBL" id="LXPE01000245">
    <property type="protein sequence ID" value="OBA25093.1"/>
    <property type="molecule type" value="Genomic_DNA"/>
</dbReference>
<keyword evidence="1" id="KW-0175">Coiled coil</keyword>
<dbReference type="PANTHER" id="PTHR14149">
    <property type="entry name" value="RAS GTPASE-ACTIVATING PROTEIN WITH IQ MOTIF"/>
    <property type="match status" value="1"/>
</dbReference>
<dbReference type="GO" id="GO:0051015">
    <property type="term" value="F:actin filament binding"/>
    <property type="evidence" value="ECO:0007669"/>
    <property type="project" value="TreeGrafter"/>
</dbReference>
<dbReference type="Pfam" id="PF03836">
    <property type="entry name" value="RasGAP_C"/>
    <property type="match status" value="1"/>
</dbReference>
<evidence type="ECO:0000313" key="3">
    <source>
        <dbReference type="EMBL" id="OBA25093.1"/>
    </source>
</evidence>
<name>A0A1B7T8Q1_9ASCO</name>
<evidence type="ECO:0000313" key="4">
    <source>
        <dbReference type="Proteomes" id="UP000092321"/>
    </source>
</evidence>
<dbReference type="AlphaFoldDB" id="A0A1B7T8Q1"/>
<evidence type="ECO:0000256" key="1">
    <source>
        <dbReference type="SAM" id="Coils"/>
    </source>
</evidence>
<reference evidence="4" key="1">
    <citation type="journal article" date="2016" name="Proc. Natl. Acad. Sci. U.S.A.">
        <title>Comparative genomics of biotechnologically important yeasts.</title>
        <authorList>
            <person name="Riley R."/>
            <person name="Haridas S."/>
            <person name="Wolfe K.H."/>
            <person name="Lopes M.R."/>
            <person name="Hittinger C.T."/>
            <person name="Goeker M."/>
            <person name="Salamov A.A."/>
            <person name="Wisecaver J.H."/>
            <person name="Long T.M."/>
            <person name="Calvey C.H."/>
            <person name="Aerts A.L."/>
            <person name="Barry K.W."/>
            <person name="Choi C."/>
            <person name="Clum A."/>
            <person name="Coughlan A.Y."/>
            <person name="Deshpande S."/>
            <person name="Douglass A.P."/>
            <person name="Hanson S.J."/>
            <person name="Klenk H.-P."/>
            <person name="LaButti K.M."/>
            <person name="Lapidus A."/>
            <person name="Lindquist E.A."/>
            <person name="Lipzen A.M."/>
            <person name="Meier-Kolthoff J.P."/>
            <person name="Ohm R.A."/>
            <person name="Otillar R.P."/>
            <person name="Pangilinan J.L."/>
            <person name="Peng Y."/>
            <person name="Rokas A."/>
            <person name="Rosa C.A."/>
            <person name="Scheuner C."/>
            <person name="Sibirny A.A."/>
            <person name="Slot J.C."/>
            <person name="Stielow J.B."/>
            <person name="Sun H."/>
            <person name="Kurtzman C.P."/>
            <person name="Blackwell M."/>
            <person name="Grigoriev I.V."/>
            <person name="Jeffries T.W."/>
        </authorList>
    </citation>
    <scope>NUCLEOTIDE SEQUENCE [LARGE SCALE GENOMIC DNA]</scope>
    <source>
        <strain evidence="4">NRRL Y-1626</strain>
    </source>
</reference>
<dbReference type="GO" id="GO:0110085">
    <property type="term" value="C:mitotic actomyosin contractile ring"/>
    <property type="evidence" value="ECO:0007669"/>
    <property type="project" value="TreeGrafter"/>
</dbReference>
<comment type="caution">
    <text evidence="3">The sequence shown here is derived from an EMBL/GenBank/DDBJ whole genome shotgun (WGS) entry which is preliminary data.</text>
</comment>
<protein>
    <recommendedName>
        <fullName evidence="2">Ras-GAP domain-containing protein</fullName>
    </recommendedName>
</protein>
<dbReference type="GO" id="GO:1903479">
    <property type="term" value="P:mitotic actomyosin contractile ring assembly actin filament organization"/>
    <property type="evidence" value="ECO:0007669"/>
    <property type="project" value="TreeGrafter"/>
</dbReference>
<dbReference type="InterPro" id="IPR008936">
    <property type="entry name" value="Rho_GTPase_activation_prot"/>
</dbReference>
<keyword evidence="4" id="KW-1185">Reference proteome</keyword>
<dbReference type="PROSITE" id="PS50018">
    <property type="entry name" value="RAS_GTPASE_ACTIV_2"/>
    <property type="match status" value="1"/>
</dbReference>
<dbReference type="PANTHER" id="PTHR14149:SF14">
    <property type="entry name" value="CALPONIN-HOMOLOGY (CH) DOMAIN-CONTAINING PROTEIN"/>
    <property type="match status" value="1"/>
</dbReference>
<dbReference type="Pfam" id="PF00616">
    <property type="entry name" value="RasGAP"/>
    <property type="match status" value="1"/>
</dbReference>
<dbReference type="GO" id="GO:0005516">
    <property type="term" value="F:calmodulin binding"/>
    <property type="evidence" value="ECO:0007669"/>
    <property type="project" value="TreeGrafter"/>
</dbReference>
<dbReference type="OrthoDB" id="775356at2759"/>
<sequence length="1195" mass="137178">MAFDSKDEHNDLAYYSHSVNSQFSSPRRRRRRARIAGNFEQDGESVPNSTNSRNYLYDNISDYSSSTYVPNVSTDNLNYKAKNSSTNDFESCVVQFQSLIKASSVRYRKFNIDCRFEIFEEEIVSLQSSSKGYLARLNIKNSQPKTLDVDCQSVVAFQALLRGHKIREQNNKLLFYLLKNKYSIGVINDNIKGCLARRKIISALSRQRLYMPFVLDLQSIIRGGVVRNKMTSKSIANNDMYSVIPIQALLRANNLRNKMYDINNRLKYNESAIVNIQASLRAKAVRASTNQISSLVHYRYPHELNGLASYIKGAFLRNKLYKQMYELELLESSCTMLQSSVKGLLVRYCVGVVTDYVDVKETDIITSLQSSIKGYLIRNQIDTMNQYYNNNRNKVAIIQNKIRSHQLSLAYRDVMDSANPALKSVAKFVHLLNGTTPVHESEDKLNNLKDVIDSTNLEISKKEKNIMILAKKLMILKENVDNVDLLDDSTGSVHKILSSLSHEHSTGFGDSLSFIEIMQSYEKLLYLLQNDPFYFRVLNNEDPAKIEKFIKLIFYQNNGTINKRESILIIKLITEFLSFDIERQPNFENFLFDQDMNLPWKRQLHVFLVATRKGFMNSILYETVSKLKEATLSENMSFESDPLRIYQSLNRAADMSLSPQEAIEIPDVNAKYVSNMISLWSFVEEILQIIIDNLDCLPIEILHLCTKTYHVISTKSSDEFDSLEGISKILIGGFINDYLLHCEKYDPSLSSNSTDFKHNLQVLSNSLSTVFAMRKFKGYYQQLNSYVEEIGNDIASILSSLIIPPDFQNLADNMVYKDMNMVKPPLLTINAKYLTEIQRFLEDQIELLPETDPIIEILDSLSKSEAELHDSRTFKDSSKVVNLHLNPSSYVLSDVSNRSRPVYNTVMWGIVILLQVVDTKYLTNILEMLTHDDTDAEELKCETKLQQLLTNDSNILKTNLALNNGAINNYLDLKMNVTEKLVELDRLGLIDKNSKYQGLINDISNNLKTHRYFKERNLKEIDIVNDTIKILTDKLVKASSKYNTLENSFKNFLDNLKPNLNNSGTVKKHRLQFRSSRDKNKKPSLNSLQRSYTLKTLYEQRTLTKFKELNLKVLPVNYFGNGGVKYPHINFTISTNDGKTYIINMEKNGVSKQDKFTILKILDMSVANKELCCLDDEVSFNSSKLFSLLIKDFIA</sequence>